<reference evidence="3 4" key="1">
    <citation type="submission" date="2016-10" db="EMBL/GenBank/DDBJ databases">
        <authorList>
            <person name="de Groot N.N."/>
        </authorList>
    </citation>
    <scope>NUCLEOTIDE SEQUENCE [LARGE SCALE GENOMIC DNA]</scope>
    <source>
        <strain evidence="3 4">DSM 25294</strain>
    </source>
</reference>
<dbReference type="OrthoDB" id="9797304at2"/>
<dbReference type="Proteomes" id="UP000199382">
    <property type="component" value="Unassembled WGS sequence"/>
</dbReference>
<organism evidence="3 4">
    <name type="scientific">Aliiruegeria lutimaris</name>
    <dbReference type="NCBI Taxonomy" id="571298"/>
    <lineage>
        <taxon>Bacteria</taxon>
        <taxon>Pseudomonadati</taxon>
        <taxon>Pseudomonadota</taxon>
        <taxon>Alphaproteobacteria</taxon>
        <taxon>Rhodobacterales</taxon>
        <taxon>Roseobacteraceae</taxon>
        <taxon>Aliiruegeria</taxon>
    </lineage>
</organism>
<feature type="domain" description="PAS" evidence="2">
    <location>
        <begin position="154"/>
        <end position="222"/>
    </location>
</feature>
<keyword evidence="1" id="KW-0472">Membrane</keyword>
<evidence type="ECO:0000256" key="1">
    <source>
        <dbReference type="SAM" id="Phobius"/>
    </source>
</evidence>
<dbReference type="EMBL" id="FNEK01000007">
    <property type="protein sequence ID" value="SDI77073.1"/>
    <property type="molecule type" value="Genomic_DNA"/>
</dbReference>
<sequence>MIQQIDLTLGLVMVVSSLGTAMLALIVISHFQPTREISWNPIETLDEKIVFLFQDMVLVDASPGARTLLESGPDFLADWPRFLAVLEQRFTDFPEKIGTLAESQYFVLHSPNGETLEAEWRGGLARIVVRANPDAEHSDTGESLTKAVHGGEVDTLQKVVDLAPMLVWKQDAAGQVRWANSAYVDIVERTLVDDETIGWPLPRIFDLRAIGAEKTRSPKRMSIGLPGSEKAWFDCYFEPVGEETLGFALPADALVRAETSLREFVQTLTKTFAHLPTGLAVFDRERRLALFNPALADLSALEPQFLSAQPTLFEFLDKLRQKQRAPEPKDFGQWRQQILELESAAASGTYQETWSLPTGETYRVTGRPHPDGAIAFLFEDISEEMTLTRQFRAELELGQAVLDGVEEAIAVFSVSGTLVQFNTAYCNLWNHDPNATLGDTGIIEATRLWQKACVPSPAWGDLRDFVGATHERAEWNAQIRRTNGLLLECRFVPLIGHNTLVSFSIVNETNGNDNAPPKIWTRMPVALR</sequence>
<feature type="domain" description="PAS" evidence="2">
    <location>
        <begin position="266"/>
        <end position="334"/>
    </location>
</feature>
<evidence type="ECO:0000313" key="3">
    <source>
        <dbReference type="EMBL" id="SDI77073.1"/>
    </source>
</evidence>
<gene>
    <name evidence="3" type="ORF">SAMN04488026_100711</name>
</gene>
<dbReference type="STRING" id="571298.SAMN04488026_100711"/>
<dbReference type="Pfam" id="PF12860">
    <property type="entry name" value="PAS_7"/>
    <property type="match status" value="1"/>
</dbReference>
<evidence type="ECO:0000259" key="2">
    <source>
        <dbReference type="SMART" id="SM00091"/>
    </source>
</evidence>
<keyword evidence="1" id="KW-0812">Transmembrane</keyword>
<feature type="transmembrane region" description="Helical" evidence="1">
    <location>
        <begin position="7"/>
        <end position="28"/>
    </location>
</feature>
<dbReference type="InterPro" id="IPR000014">
    <property type="entry name" value="PAS"/>
</dbReference>
<evidence type="ECO:0000313" key="4">
    <source>
        <dbReference type="Proteomes" id="UP000199382"/>
    </source>
</evidence>
<dbReference type="SMART" id="SM00091">
    <property type="entry name" value="PAS"/>
    <property type="match status" value="2"/>
</dbReference>
<accession>A0A1G8NAB7</accession>
<proteinExistence type="predicted"/>
<dbReference type="Gene3D" id="3.30.450.20">
    <property type="entry name" value="PAS domain"/>
    <property type="match status" value="1"/>
</dbReference>
<keyword evidence="4" id="KW-1185">Reference proteome</keyword>
<name>A0A1G8NAB7_9RHOB</name>
<dbReference type="AlphaFoldDB" id="A0A1G8NAB7"/>
<keyword evidence="1" id="KW-1133">Transmembrane helix</keyword>
<dbReference type="SUPFAM" id="SSF55785">
    <property type="entry name" value="PYP-like sensor domain (PAS domain)"/>
    <property type="match status" value="2"/>
</dbReference>
<protein>
    <submittedName>
        <fullName evidence="3">PAS fold</fullName>
    </submittedName>
</protein>
<dbReference type="InterPro" id="IPR035965">
    <property type="entry name" value="PAS-like_dom_sf"/>
</dbReference>
<dbReference type="RefSeq" id="WP_093150774.1">
    <property type="nucleotide sequence ID" value="NZ_FNEK01000007.1"/>
</dbReference>